<dbReference type="EMBL" id="BSXW01000380">
    <property type="protein sequence ID" value="GMF20578.1"/>
    <property type="molecule type" value="Genomic_DNA"/>
</dbReference>
<dbReference type="Gene3D" id="3.30.530.20">
    <property type="match status" value="1"/>
</dbReference>
<dbReference type="InterPro" id="IPR052727">
    <property type="entry name" value="Rab4/Rab5_effector"/>
</dbReference>
<evidence type="ECO:0000313" key="1">
    <source>
        <dbReference type="EMBL" id="GMF20578.1"/>
    </source>
</evidence>
<name>A0A9W6TVZ0_9STRA</name>
<dbReference type="SUPFAM" id="SSF55961">
    <property type="entry name" value="Bet v1-like"/>
    <property type="match status" value="1"/>
</dbReference>
<dbReference type="InterPro" id="IPR023393">
    <property type="entry name" value="START-like_dom_sf"/>
</dbReference>
<proteinExistence type="predicted"/>
<organism evidence="1 2">
    <name type="scientific">Phytophthora lilii</name>
    <dbReference type="NCBI Taxonomy" id="2077276"/>
    <lineage>
        <taxon>Eukaryota</taxon>
        <taxon>Sar</taxon>
        <taxon>Stramenopiles</taxon>
        <taxon>Oomycota</taxon>
        <taxon>Peronosporomycetes</taxon>
        <taxon>Peronosporales</taxon>
        <taxon>Peronosporaceae</taxon>
        <taxon>Phytophthora</taxon>
    </lineage>
</organism>
<sequence>MTKIIETVCIWERLPPGVGVAFAVATLSYPDGPCFHGVRSPIPTKLDYNVKLGCDILELLAIIVIAARCMNDQDAAQLTERGIHFRFARLLHNCSPCTDAMVKGKFVSPFRRMSLTPADMNELEVVAKTIVDANMDHYLQYWDLDNRKVNPNAWKLIKSRDQMRVYSQRRWKRRNSREQTGPTEDTELQSMLCVGSTPGSLDDVMLGVMSPTLEVTRTKATYVDDLSGAAVLSTVKEPTTEDPFRSVAVKWMELDIHRRSMGLVKNRDYVYVEATGIKRLPTGERLGYHVMHSVDIPQAHDLAGRVRAKLSVCSYFRQRRNDTVSVYVVAMMDPMSDKVRRLVVPCFIKTLLSTLKYAHCGEMKKLSQALSGRYAELKHVAPPNPDHNCIICMKPMRVWRFGKLMRHHSTCKLCFGYVCRSCKIEKKLSFMTPDLKMTQRKVTFCSSCVSDVIASSPSALPKASGCWGHVVGFTRPRNLSGVSSGWGTVLENEASTVSYDFANTR</sequence>
<dbReference type="Proteomes" id="UP001165083">
    <property type="component" value="Unassembled WGS sequence"/>
</dbReference>
<protein>
    <submittedName>
        <fullName evidence="1">Unnamed protein product</fullName>
    </submittedName>
</protein>
<comment type="caution">
    <text evidence="1">The sequence shown here is derived from an EMBL/GenBank/DDBJ whole genome shotgun (WGS) entry which is preliminary data.</text>
</comment>
<keyword evidence="2" id="KW-1185">Reference proteome</keyword>
<dbReference type="AlphaFoldDB" id="A0A9W6TVZ0"/>
<dbReference type="OrthoDB" id="154468at2759"/>
<gene>
    <name evidence="1" type="ORF">Plil01_000801000</name>
</gene>
<reference evidence="1" key="1">
    <citation type="submission" date="2023-04" db="EMBL/GenBank/DDBJ databases">
        <title>Phytophthora lilii NBRC 32176.</title>
        <authorList>
            <person name="Ichikawa N."/>
            <person name="Sato H."/>
            <person name="Tonouchi N."/>
        </authorList>
    </citation>
    <scope>NUCLEOTIDE SEQUENCE</scope>
    <source>
        <strain evidence="1">NBRC 32176</strain>
    </source>
</reference>
<dbReference type="InterPro" id="IPR011011">
    <property type="entry name" value="Znf_FYVE_PHD"/>
</dbReference>
<dbReference type="PANTHER" id="PTHR13510">
    <property type="entry name" value="FYVE-FINGER-CONTAINING RAB5 EFFECTOR PROTEIN RABENOSYN-5-RELATED"/>
    <property type="match status" value="1"/>
</dbReference>
<dbReference type="SUPFAM" id="SSF57903">
    <property type="entry name" value="FYVE/PHD zinc finger"/>
    <property type="match status" value="1"/>
</dbReference>
<evidence type="ECO:0000313" key="2">
    <source>
        <dbReference type="Proteomes" id="UP001165083"/>
    </source>
</evidence>
<dbReference type="PANTHER" id="PTHR13510:SF44">
    <property type="entry name" value="RABENOSYN-5"/>
    <property type="match status" value="1"/>
</dbReference>
<accession>A0A9W6TVZ0</accession>